<dbReference type="AlphaFoldDB" id="A0A0A8Y1M7"/>
<dbReference type="SUPFAM" id="SSF48445">
    <property type="entry name" value="14-3-3 protein"/>
    <property type="match status" value="1"/>
</dbReference>
<dbReference type="InterPro" id="IPR023410">
    <property type="entry name" value="14-3-3_domain"/>
</dbReference>
<dbReference type="InterPro" id="IPR036815">
    <property type="entry name" value="14-3-3_dom_sf"/>
</dbReference>
<dbReference type="Pfam" id="PF00244">
    <property type="entry name" value="14-3-3"/>
    <property type="match status" value="1"/>
</dbReference>
<dbReference type="PRINTS" id="PR00305">
    <property type="entry name" value="1433ZETA"/>
</dbReference>
<evidence type="ECO:0000256" key="1">
    <source>
        <dbReference type="ARBA" id="ARBA00006141"/>
    </source>
</evidence>
<dbReference type="PANTHER" id="PTHR18860">
    <property type="entry name" value="14-3-3 PROTEIN"/>
    <property type="match status" value="1"/>
</dbReference>
<reference evidence="3" key="2">
    <citation type="journal article" date="2015" name="Data Brief">
        <title>Shoot transcriptome of the giant reed, Arundo donax.</title>
        <authorList>
            <person name="Barrero R.A."/>
            <person name="Guerrero F.D."/>
            <person name="Moolhuijzen P."/>
            <person name="Goolsby J.A."/>
            <person name="Tidwell J."/>
            <person name="Bellgard S.E."/>
            <person name="Bellgard M.I."/>
        </authorList>
    </citation>
    <scope>NUCLEOTIDE SEQUENCE</scope>
    <source>
        <tissue evidence="3">Shoot tissue taken approximately 20 cm above the soil surface</tissue>
    </source>
</reference>
<sequence>MEGDDACGYYSAQIKFYKDVVEYEMQRTCQKGITVLEKYLIPSCSAAEQSVMVHKMLGDLCWYQYELTVETNKLSLLDKAVTAYQEACTISQSLCAAHPMKLSVHLNLSALY</sequence>
<organism evidence="3">
    <name type="scientific">Arundo donax</name>
    <name type="common">Giant reed</name>
    <name type="synonym">Donax arundinaceus</name>
    <dbReference type="NCBI Taxonomy" id="35708"/>
    <lineage>
        <taxon>Eukaryota</taxon>
        <taxon>Viridiplantae</taxon>
        <taxon>Streptophyta</taxon>
        <taxon>Embryophyta</taxon>
        <taxon>Tracheophyta</taxon>
        <taxon>Spermatophyta</taxon>
        <taxon>Magnoliopsida</taxon>
        <taxon>Liliopsida</taxon>
        <taxon>Poales</taxon>
        <taxon>Poaceae</taxon>
        <taxon>PACMAD clade</taxon>
        <taxon>Arundinoideae</taxon>
        <taxon>Arundineae</taxon>
        <taxon>Arundo</taxon>
    </lineage>
</organism>
<accession>A0A0A8Y1M7</accession>
<protein>
    <recommendedName>
        <fullName evidence="2">14-3-3 domain-containing protein</fullName>
    </recommendedName>
</protein>
<comment type="similarity">
    <text evidence="1">Belongs to the 14-3-3 family.</text>
</comment>
<feature type="domain" description="14-3-3" evidence="2">
    <location>
        <begin position="12"/>
        <end position="112"/>
    </location>
</feature>
<dbReference type="EMBL" id="GBRH01277844">
    <property type="protein sequence ID" value="JAD20051.1"/>
    <property type="molecule type" value="Transcribed_RNA"/>
</dbReference>
<reference evidence="3" key="1">
    <citation type="submission" date="2014-09" db="EMBL/GenBank/DDBJ databases">
        <authorList>
            <person name="Magalhaes I.L.F."/>
            <person name="Oliveira U."/>
            <person name="Santos F.R."/>
            <person name="Vidigal T.H.D.A."/>
            <person name="Brescovit A.D."/>
            <person name="Santos A.J."/>
        </authorList>
    </citation>
    <scope>NUCLEOTIDE SEQUENCE</scope>
    <source>
        <tissue evidence="3">Shoot tissue taken approximately 20 cm above the soil surface</tissue>
    </source>
</reference>
<evidence type="ECO:0000313" key="3">
    <source>
        <dbReference type="EMBL" id="JAD20051.1"/>
    </source>
</evidence>
<dbReference type="InterPro" id="IPR000308">
    <property type="entry name" value="14-3-3"/>
</dbReference>
<dbReference type="Gene3D" id="1.20.190.20">
    <property type="entry name" value="14-3-3 domain"/>
    <property type="match status" value="1"/>
</dbReference>
<evidence type="ECO:0000259" key="2">
    <source>
        <dbReference type="Pfam" id="PF00244"/>
    </source>
</evidence>
<proteinExistence type="inferred from homology"/>
<name>A0A0A8Y1M7_ARUDO</name>